<comment type="caution">
    <text evidence="1">The sequence shown here is derived from an EMBL/GenBank/DDBJ whole genome shotgun (WGS) entry which is preliminary data.</text>
</comment>
<evidence type="ECO:0000313" key="2">
    <source>
        <dbReference type="Proteomes" id="UP001064048"/>
    </source>
</evidence>
<organism evidence="1 2">
    <name type="scientific">Choristoneura fumiferana</name>
    <name type="common">Spruce budworm moth</name>
    <name type="synonym">Archips fumiferana</name>
    <dbReference type="NCBI Taxonomy" id="7141"/>
    <lineage>
        <taxon>Eukaryota</taxon>
        <taxon>Metazoa</taxon>
        <taxon>Ecdysozoa</taxon>
        <taxon>Arthropoda</taxon>
        <taxon>Hexapoda</taxon>
        <taxon>Insecta</taxon>
        <taxon>Pterygota</taxon>
        <taxon>Neoptera</taxon>
        <taxon>Endopterygota</taxon>
        <taxon>Lepidoptera</taxon>
        <taxon>Glossata</taxon>
        <taxon>Ditrysia</taxon>
        <taxon>Tortricoidea</taxon>
        <taxon>Tortricidae</taxon>
        <taxon>Tortricinae</taxon>
        <taxon>Choristoneura</taxon>
    </lineage>
</organism>
<evidence type="ECO:0000313" key="1">
    <source>
        <dbReference type="EMBL" id="KAI8442320.1"/>
    </source>
</evidence>
<sequence>MLIFIRTNPKWRKNNKHVETLDDGQLRALLDEAITYKCPKDPFLLSEEPMRGAGGATLGAGAGAEYVATVRCVNPSPLAERRKPLSELSVPRRRSKPAFPMTYTARATLEIGSGSVGSGRAVTTTTASNQVRTPPTLGRREGKRPPPRGPHHTPTKEKTHWDDSEYIDKWYRGLGVYGSPPEQISPAVVIGNHNSQRQTDPYSNLLHDSGQSEIGLADRSPIRINPEAIALNAPHPKLISKRHIPVVVRERDVSVDTEHSEVNIGHDDEINVLANKNVIDNEDVIARKKYRERVGKGLVVPTLSSYNPKNVRSMTIGKPLPHAATSDNRNQNSSISRAAEDKSVKDKHYSKSRNRNSNVDTVTDNTAAIKSNNKQVPSEHSKIYHRTARKQNRPPPSNNPVKSNPNHNVPTKYKNLDEDSKDTKDTPVTHMEPQIESKTETDTELVEMVSLRRPSNTDHSNEFSLFIANQQRLLQAIETNIGKEEIVNNEEKINKEVIDCMNIEPPEAKNNRPRIMESKNIEISFSETKHPLEDVTLMDCSDDRESDNPGIELAEIKRTVEIKVSEEKLRSAEVPSDASIFLTLYKRLLATPHNIDNTVVDVKSAGDAKPVLAGLDSGTGKLPKKKKDKITSRLSRKPHNENSTKKKDIIRNALKKLFFDNITQSDSSNKLTGKAVVTASTSKQVDSAIPFSCITTPEVVASCTTTASAQAAAPLDTKVITIPPCFHIFHYAIYTLPITPKLICHRMQSKN</sequence>
<dbReference type="Proteomes" id="UP001064048">
    <property type="component" value="Chromosome 9"/>
</dbReference>
<name>A0ACC0L135_CHOFU</name>
<reference evidence="1 2" key="1">
    <citation type="journal article" date="2022" name="Genome Biol. Evol.">
        <title>The Spruce Budworm Genome: Reconstructing the Evolutionary History of Antifreeze Proteins.</title>
        <authorList>
            <person name="Beliveau C."/>
            <person name="Gagne P."/>
            <person name="Picq S."/>
            <person name="Vernygora O."/>
            <person name="Keeling C.I."/>
            <person name="Pinkney K."/>
            <person name="Doucet D."/>
            <person name="Wen F."/>
            <person name="Johnston J.S."/>
            <person name="Maaroufi H."/>
            <person name="Boyle B."/>
            <person name="Laroche J."/>
            <person name="Dewar K."/>
            <person name="Juretic N."/>
            <person name="Blackburn G."/>
            <person name="Nisole A."/>
            <person name="Brunet B."/>
            <person name="Brandao M."/>
            <person name="Lumley L."/>
            <person name="Duan J."/>
            <person name="Quan G."/>
            <person name="Lucarotti C.J."/>
            <person name="Roe A.D."/>
            <person name="Sperling F.A.H."/>
            <person name="Levesque R.C."/>
            <person name="Cusson M."/>
        </authorList>
    </citation>
    <scope>NUCLEOTIDE SEQUENCE [LARGE SCALE GENOMIC DNA]</scope>
    <source>
        <strain evidence="1">Glfc:IPQL:Cfum</strain>
    </source>
</reference>
<dbReference type="EMBL" id="CM046109">
    <property type="protein sequence ID" value="KAI8442320.1"/>
    <property type="molecule type" value="Genomic_DNA"/>
</dbReference>
<proteinExistence type="predicted"/>
<accession>A0ACC0L135</accession>
<keyword evidence="2" id="KW-1185">Reference proteome</keyword>
<gene>
    <name evidence="1" type="ORF">MSG28_005857</name>
</gene>
<protein>
    <submittedName>
        <fullName evidence="1">Uncharacterized protein</fullName>
    </submittedName>
</protein>